<dbReference type="RefSeq" id="WP_092494778.1">
    <property type="nucleotide sequence ID" value="NZ_FOFG01000001.1"/>
</dbReference>
<dbReference type="CDD" id="cd02968">
    <property type="entry name" value="SCO"/>
    <property type="match status" value="1"/>
</dbReference>
<dbReference type="PROSITE" id="PS51352">
    <property type="entry name" value="THIOREDOXIN_2"/>
    <property type="match status" value="1"/>
</dbReference>
<reference evidence="7 8" key="1">
    <citation type="submission" date="2016-10" db="EMBL/GenBank/DDBJ databases">
        <authorList>
            <person name="de Groot N.N."/>
        </authorList>
    </citation>
    <scope>NUCLEOTIDE SEQUENCE [LARGE SCALE GENOMIC DNA]</scope>
    <source>
        <strain evidence="7 8">A52C2</strain>
    </source>
</reference>
<evidence type="ECO:0000256" key="2">
    <source>
        <dbReference type="ARBA" id="ARBA00023008"/>
    </source>
</evidence>
<dbReference type="InterPro" id="IPR003782">
    <property type="entry name" value="SCO1/SenC"/>
</dbReference>
<dbReference type="Gene3D" id="3.40.30.10">
    <property type="entry name" value="Glutaredoxin"/>
    <property type="match status" value="1"/>
</dbReference>
<keyword evidence="5" id="KW-0472">Membrane</keyword>
<keyword evidence="5" id="KW-1133">Transmembrane helix</keyword>
<dbReference type="STRING" id="1855383.SAMN05216548_101264"/>
<evidence type="ECO:0000313" key="8">
    <source>
        <dbReference type="Proteomes" id="UP000199647"/>
    </source>
</evidence>
<dbReference type="FunFam" id="3.40.30.10:FF:000013">
    <property type="entry name" value="Blast:Protein SCO1 homolog, mitochondrial"/>
    <property type="match status" value="1"/>
</dbReference>
<evidence type="ECO:0000313" key="7">
    <source>
        <dbReference type="EMBL" id="SEP68919.1"/>
    </source>
</evidence>
<keyword evidence="3" id="KW-0479">Metal-binding</keyword>
<evidence type="ECO:0000259" key="6">
    <source>
        <dbReference type="PROSITE" id="PS51352"/>
    </source>
</evidence>
<accession>A0A1H8ZWV7</accession>
<dbReference type="EMBL" id="FOFG01000001">
    <property type="protein sequence ID" value="SEP68919.1"/>
    <property type="molecule type" value="Genomic_DNA"/>
</dbReference>
<dbReference type="InterPro" id="IPR036249">
    <property type="entry name" value="Thioredoxin-like_sf"/>
</dbReference>
<sequence>MNSYRAVRVGLWVLIVLTVIASAGMFIGGYMGMTRQGPPQNDQDAQATKIQPFSKPFQLVDQDGKPVDQSILQGKPTALFFGYTHCPDVCPATLSEMTIWADKLGTDADKLQFVFVTVDPERDTPAVLKEYLTAFGGKVTALSGEPDKVRAMLDQSRVYYKKVPDQSGGYSMDHTASVFLLDAEGSLVGTIVHDEKDDTAVAKLKRLVA</sequence>
<dbReference type="PANTHER" id="PTHR12151:SF25">
    <property type="entry name" value="LINALOOL DEHYDRATASE_ISOMERASE DOMAIN-CONTAINING PROTEIN"/>
    <property type="match status" value="1"/>
</dbReference>
<dbReference type="GO" id="GO:0046872">
    <property type="term" value="F:metal ion binding"/>
    <property type="evidence" value="ECO:0007669"/>
    <property type="project" value="UniProtKB-KW"/>
</dbReference>
<comment type="similarity">
    <text evidence="1">Belongs to the SCO1/2 family.</text>
</comment>
<dbReference type="InterPro" id="IPR013766">
    <property type="entry name" value="Thioredoxin_domain"/>
</dbReference>
<organism evidence="7 8">
    <name type="scientific">Faunimonas pinastri</name>
    <dbReference type="NCBI Taxonomy" id="1855383"/>
    <lineage>
        <taxon>Bacteria</taxon>
        <taxon>Pseudomonadati</taxon>
        <taxon>Pseudomonadota</taxon>
        <taxon>Alphaproteobacteria</taxon>
        <taxon>Hyphomicrobiales</taxon>
        <taxon>Afifellaceae</taxon>
        <taxon>Faunimonas</taxon>
    </lineage>
</organism>
<dbReference type="Pfam" id="PF02630">
    <property type="entry name" value="SCO1-SenC"/>
    <property type="match status" value="1"/>
</dbReference>
<feature type="binding site" evidence="3">
    <location>
        <position position="174"/>
    </location>
    <ligand>
        <name>Cu cation</name>
        <dbReference type="ChEBI" id="CHEBI:23378"/>
    </ligand>
</feature>
<dbReference type="AlphaFoldDB" id="A0A1H8ZWV7"/>
<name>A0A1H8ZWV7_9HYPH</name>
<dbReference type="PANTHER" id="PTHR12151">
    <property type="entry name" value="ELECTRON TRANSPORT PROTIN SCO1/SENC FAMILY MEMBER"/>
    <property type="match status" value="1"/>
</dbReference>
<evidence type="ECO:0000256" key="4">
    <source>
        <dbReference type="PIRSR" id="PIRSR603782-2"/>
    </source>
</evidence>
<evidence type="ECO:0000256" key="1">
    <source>
        <dbReference type="ARBA" id="ARBA00010996"/>
    </source>
</evidence>
<gene>
    <name evidence="7" type="ORF">SAMN05216548_101264</name>
</gene>
<dbReference type="SUPFAM" id="SSF52833">
    <property type="entry name" value="Thioredoxin-like"/>
    <property type="match status" value="1"/>
</dbReference>
<keyword evidence="4" id="KW-1015">Disulfide bond</keyword>
<feature type="domain" description="Thioredoxin" evidence="6">
    <location>
        <begin position="48"/>
        <end position="209"/>
    </location>
</feature>
<feature type="binding site" evidence="3">
    <location>
        <position position="90"/>
    </location>
    <ligand>
        <name>Cu cation</name>
        <dbReference type="ChEBI" id="CHEBI:23378"/>
    </ligand>
</feature>
<keyword evidence="5" id="KW-0812">Transmembrane</keyword>
<evidence type="ECO:0000256" key="5">
    <source>
        <dbReference type="SAM" id="Phobius"/>
    </source>
</evidence>
<feature type="transmembrane region" description="Helical" evidence="5">
    <location>
        <begin position="12"/>
        <end position="33"/>
    </location>
</feature>
<feature type="binding site" evidence="3">
    <location>
        <position position="86"/>
    </location>
    <ligand>
        <name>Cu cation</name>
        <dbReference type="ChEBI" id="CHEBI:23378"/>
    </ligand>
</feature>
<keyword evidence="8" id="KW-1185">Reference proteome</keyword>
<keyword evidence="2 3" id="KW-0186">Copper</keyword>
<dbReference type="Proteomes" id="UP000199647">
    <property type="component" value="Unassembled WGS sequence"/>
</dbReference>
<protein>
    <submittedName>
        <fullName evidence="7">Protein SCO1/2</fullName>
    </submittedName>
</protein>
<evidence type="ECO:0000256" key="3">
    <source>
        <dbReference type="PIRSR" id="PIRSR603782-1"/>
    </source>
</evidence>
<dbReference type="OrthoDB" id="9811998at2"/>
<proteinExistence type="inferred from homology"/>
<feature type="disulfide bond" description="Redox-active" evidence="4">
    <location>
        <begin position="86"/>
        <end position="90"/>
    </location>
</feature>